<keyword evidence="3" id="KW-1185">Reference proteome</keyword>
<gene>
    <name evidence="2" type="ORF">HN018_14505</name>
</gene>
<name>A0A6M8HVP6_9PROT</name>
<feature type="chain" id="PRO_5026667029" description="DUF1134 domain-containing protein" evidence="1">
    <location>
        <begin position="23"/>
        <end position="148"/>
    </location>
</feature>
<accession>A0A6M8HVP6</accession>
<evidence type="ECO:0000313" key="2">
    <source>
        <dbReference type="EMBL" id="QKE92669.1"/>
    </source>
</evidence>
<organism evidence="2 3">
    <name type="scientific">Lichenicola cladoniae</name>
    <dbReference type="NCBI Taxonomy" id="1484109"/>
    <lineage>
        <taxon>Bacteria</taxon>
        <taxon>Pseudomonadati</taxon>
        <taxon>Pseudomonadota</taxon>
        <taxon>Alphaproteobacteria</taxon>
        <taxon>Acetobacterales</taxon>
        <taxon>Acetobacteraceae</taxon>
        <taxon>Lichenicola</taxon>
    </lineage>
</organism>
<dbReference type="Proteomes" id="UP000500767">
    <property type="component" value="Chromosome"/>
</dbReference>
<evidence type="ECO:0000256" key="1">
    <source>
        <dbReference type="SAM" id="SignalP"/>
    </source>
</evidence>
<dbReference type="KEGG" id="lck:HN018_14505"/>
<reference evidence="2 3" key="1">
    <citation type="journal article" date="2014" name="World J. Microbiol. Biotechnol.">
        <title>Biodiversity and physiological characteristics of Antarctic and Arctic lichens-associated bacteria.</title>
        <authorList>
            <person name="Lee Y.M."/>
            <person name="Kim E.H."/>
            <person name="Lee H.K."/>
            <person name="Hong S.G."/>
        </authorList>
    </citation>
    <scope>NUCLEOTIDE SEQUENCE [LARGE SCALE GENOMIC DNA]</scope>
    <source>
        <strain evidence="2 3">PAMC 26569</strain>
    </source>
</reference>
<protein>
    <recommendedName>
        <fullName evidence="4">DUF1134 domain-containing protein</fullName>
    </recommendedName>
</protein>
<evidence type="ECO:0008006" key="4">
    <source>
        <dbReference type="Google" id="ProtNLM"/>
    </source>
</evidence>
<sequence>MRMAFASSLLLAGAMFSVPAIAARDPGTSGHPAGYVTIVAKAADVGIGFTWGDGTLKYHGHTYHFGVKGVDVAAVGYSKVVGHGRVYNLNSLHDFDGTYAAANGEATLGSGLGGRILKNGNGVEIRIDDVSKGARLAGAAQGIELTLR</sequence>
<dbReference type="AlphaFoldDB" id="A0A6M8HVP6"/>
<feature type="signal peptide" evidence="1">
    <location>
        <begin position="1"/>
        <end position="22"/>
    </location>
</feature>
<keyword evidence="1" id="KW-0732">Signal</keyword>
<dbReference type="EMBL" id="CP053708">
    <property type="protein sequence ID" value="QKE92669.1"/>
    <property type="molecule type" value="Genomic_DNA"/>
</dbReference>
<evidence type="ECO:0000313" key="3">
    <source>
        <dbReference type="Proteomes" id="UP000500767"/>
    </source>
</evidence>
<proteinExistence type="predicted"/>